<evidence type="ECO:0000313" key="2">
    <source>
        <dbReference type="Proteomes" id="UP000067444"/>
    </source>
</evidence>
<accession>A0A0K0Y3C5</accession>
<keyword evidence="2" id="KW-1185">Reference proteome</keyword>
<dbReference type="AlphaFoldDB" id="A0A0K0Y3C5"/>
<dbReference type="KEGG" id="otm:OSB_08810"/>
<sequence>MSSGDIERIFSTVQTRWGLRGDPLLWDAIKQRMILRGLPDTADQFAAQLAQDYFEIVGQHLDESDDFVGVTTLRRENGGMSNGMVSPKAWREGLMPLLLSRFNENV</sequence>
<protein>
    <submittedName>
        <fullName evidence="1">Uncharacterized protein</fullName>
    </submittedName>
</protein>
<reference evidence="1 2" key="1">
    <citation type="journal article" date="2015" name="Genome Announc.">
        <title>Closed Genome Sequence of Octadecabacter temperatus SB1, the First Mesophilic Species of the Genus Octadecabacter.</title>
        <authorList>
            <person name="Voget S."/>
            <person name="Billerbeck S."/>
            <person name="Simon M."/>
            <person name="Daniel R."/>
        </authorList>
    </citation>
    <scope>NUCLEOTIDE SEQUENCE [LARGE SCALE GENOMIC DNA]</scope>
    <source>
        <strain evidence="1 2">SB1</strain>
    </source>
</reference>
<dbReference type="RefSeq" id="WP_049833830.1">
    <property type="nucleotide sequence ID" value="NZ_CP012160.1"/>
</dbReference>
<dbReference type="OrthoDB" id="9806181at2"/>
<dbReference type="STRING" id="1458307.OSB_08810"/>
<proteinExistence type="predicted"/>
<name>A0A0K0Y3C5_9RHOB</name>
<evidence type="ECO:0000313" key="1">
    <source>
        <dbReference type="EMBL" id="AKS45440.1"/>
    </source>
</evidence>
<dbReference type="Proteomes" id="UP000067444">
    <property type="component" value="Chromosome"/>
</dbReference>
<gene>
    <name evidence="1" type="ORF">OSB_08810</name>
</gene>
<organism evidence="1 2">
    <name type="scientific">Octadecabacter temperatus</name>
    <dbReference type="NCBI Taxonomy" id="1458307"/>
    <lineage>
        <taxon>Bacteria</taxon>
        <taxon>Pseudomonadati</taxon>
        <taxon>Pseudomonadota</taxon>
        <taxon>Alphaproteobacteria</taxon>
        <taxon>Rhodobacterales</taxon>
        <taxon>Roseobacteraceae</taxon>
        <taxon>Octadecabacter</taxon>
    </lineage>
</organism>
<dbReference type="EMBL" id="CP012160">
    <property type="protein sequence ID" value="AKS45440.1"/>
    <property type="molecule type" value="Genomic_DNA"/>
</dbReference>